<dbReference type="SMART" id="SM00060">
    <property type="entry name" value="FN3"/>
    <property type="match status" value="5"/>
</dbReference>
<dbReference type="InterPro" id="IPR026444">
    <property type="entry name" value="Secre_tail"/>
</dbReference>
<dbReference type="PANTHER" id="PTHR46708:SF10">
    <property type="entry name" value="RECEPTOR-TYPE TYROSINE-PROTEIN PHOSPHATASE ETA-LIKE"/>
    <property type="match status" value="1"/>
</dbReference>
<evidence type="ECO:0000256" key="3">
    <source>
        <dbReference type="ARBA" id="ARBA00023157"/>
    </source>
</evidence>
<dbReference type="Pfam" id="PF24595">
    <property type="entry name" value="DUF7619"/>
    <property type="match status" value="1"/>
</dbReference>
<feature type="domain" description="Fibronectin type-III" evidence="6">
    <location>
        <begin position="230"/>
        <end position="321"/>
    </location>
</feature>
<dbReference type="Proteomes" id="UP001500367">
    <property type="component" value="Unassembled WGS sequence"/>
</dbReference>
<keyword evidence="2" id="KW-0677">Repeat</keyword>
<feature type="domain" description="Fibronectin type-III" evidence="6">
    <location>
        <begin position="454"/>
        <end position="545"/>
    </location>
</feature>
<dbReference type="EMBL" id="BAABCT010000001">
    <property type="protein sequence ID" value="GAA4064580.1"/>
    <property type="molecule type" value="Genomic_DNA"/>
</dbReference>
<reference evidence="8" key="1">
    <citation type="journal article" date="2019" name="Int. J. Syst. Evol. Microbiol.">
        <title>The Global Catalogue of Microorganisms (GCM) 10K type strain sequencing project: providing services to taxonomists for standard genome sequencing and annotation.</title>
        <authorList>
            <consortium name="The Broad Institute Genomics Platform"/>
            <consortium name="The Broad Institute Genome Sequencing Center for Infectious Disease"/>
            <person name="Wu L."/>
            <person name="Ma J."/>
        </authorList>
    </citation>
    <scope>NUCLEOTIDE SEQUENCE [LARGE SCALE GENOMIC DNA]</scope>
    <source>
        <strain evidence="8">JCM 17069</strain>
    </source>
</reference>
<dbReference type="InterPro" id="IPR003961">
    <property type="entry name" value="FN3_dom"/>
</dbReference>
<dbReference type="InterPro" id="IPR050991">
    <property type="entry name" value="ECM_Regulatory_Proteins"/>
</dbReference>
<dbReference type="InterPro" id="IPR036116">
    <property type="entry name" value="FN3_sf"/>
</dbReference>
<evidence type="ECO:0000256" key="4">
    <source>
        <dbReference type="SAM" id="SignalP"/>
    </source>
</evidence>
<dbReference type="InterPro" id="IPR049804">
    <property type="entry name" value="Choice_anch_L"/>
</dbReference>
<dbReference type="SUPFAM" id="SSF49265">
    <property type="entry name" value="Fibronectin type III"/>
    <property type="match status" value="3"/>
</dbReference>
<dbReference type="Gene3D" id="2.60.40.10">
    <property type="entry name" value="Immunoglobulins"/>
    <property type="match status" value="5"/>
</dbReference>
<evidence type="ECO:0000313" key="8">
    <source>
        <dbReference type="Proteomes" id="UP001500367"/>
    </source>
</evidence>
<dbReference type="NCBIfam" id="TIGR04183">
    <property type="entry name" value="Por_Secre_tail"/>
    <property type="match status" value="1"/>
</dbReference>
<name>A0ABP7VF90_9FLAO</name>
<dbReference type="PROSITE" id="PS50853">
    <property type="entry name" value="FN3"/>
    <property type="match status" value="5"/>
</dbReference>
<keyword evidence="1 4" id="KW-0732">Signal</keyword>
<keyword evidence="8" id="KW-1185">Reference proteome</keyword>
<dbReference type="Gene3D" id="2.60.120.290">
    <property type="entry name" value="Spermadhesin, CUB domain"/>
    <property type="match status" value="2"/>
</dbReference>
<dbReference type="PANTHER" id="PTHR46708">
    <property type="entry name" value="TENASCIN"/>
    <property type="match status" value="1"/>
</dbReference>
<feature type="domain" description="Fibronectin type-III" evidence="6">
    <location>
        <begin position="643"/>
        <end position="736"/>
    </location>
</feature>
<feature type="domain" description="Fibronectin type-III" evidence="6">
    <location>
        <begin position="140"/>
        <end position="225"/>
    </location>
</feature>
<evidence type="ECO:0000259" key="5">
    <source>
        <dbReference type="PROSITE" id="PS01180"/>
    </source>
</evidence>
<feature type="signal peptide" evidence="4">
    <location>
        <begin position="1"/>
        <end position="22"/>
    </location>
</feature>
<dbReference type="PROSITE" id="PS01180">
    <property type="entry name" value="CUB"/>
    <property type="match status" value="1"/>
</dbReference>
<dbReference type="RefSeq" id="WP_344815380.1">
    <property type="nucleotide sequence ID" value="NZ_BAABCT010000001.1"/>
</dbReference>
<gene>
    <name evidence="7" type="ORF">GCM10022389_06750</name>
</gene>
<dbReference type="Pfam" id="PF18962">
    <property type="entry name" value="Por_Secre_tail"/>
    <property type="match status" value="1"/>
</dbReference>
<dbReference type="SUPFAM" id="SSF49854">
    <property type="entry name" value="Spermadhesin, CUB domain"/>
    <property type="match status" value="2"/>
</dbReference>
<evidence type="ECO:0000313" key="7">
    <source>
        <dbReference type="EMBL" id="GAA4064580.1"/>
    </source>
</evidence>
<dbReference type="InterPro" id="IPR013783">
    <property type="entry name" value="Ig-like_fold"/>
</dbReference>
<dbReference type="CDD" id="cd00041">
    <property type="entry name" value="CUB"/>
    <property type="match status" value="1"/>
</dbReference>
<dbReference type="InterPro" id="IPR055353">
    <property type="entry name" value="DUF7619"/>
</dbReference>
<protein>
    <recommendedName>
        <fullName evidence="9">T9SS type A sorting domain-containing protein</fullName>
    </recommendedName>
</protein>
<dbReference type="CDD" id="cd00063">
    <property type="entry name" value="FN3"/>
    <property type="match status" value="3"/>
</dbReference>
<dbReference type="SMART" id="SM00042">
    <property type="entry name" value="CUB"/>
    <property type="match status" value="1"/>
</dbReference>
<dbReference type="InterPro" id="IPR035914">
    <property type="entry name" value="Sperma_CUB_dom_sf"/>
</dbReference>
<evidence type="ECO:0000259" key="6">
    <source>
        <dbReference type="PROSITE" id="PS50853"/>
    </source>
</evidence>
<organism evidence="7 8">
    <name type="scientific">Flavobacterium cheonanense</name>
    <dbReference type="NCBI Taxonomy" id="706183"/>
    <lineage>
        <taxon>Bacteria</taxon>
        <taxon>Pseudomonadati</taxon>
        <taxon>Bacteroidota</taxon>
        <taxon>Flavobacteriia</taxon>
        <taxon>Flavobacteriales</taxon>
        <taxon>Flavobacteriaceae</taxon>
        <taxon>Flavobacterium</taxon>
    </lineage>
</organism>
<proteinExistence type="predicted"/>
<dbReference type="InterPro" id="IPR000859">
    <property type="entry name" value="CUB_dom"/>
</dbReference>
<feature type="chain" id="PRO_5046887107" description="T9SS type A sorting domain-containing protein" evidence="4">
    <location>
        <begin position="23"/>
        <end position="1450"/>
    </location>
</feature>
<dbReference type="Pfam" id="PF00041">
    <property type="entry name" value="fn3"/>
    <property type="match status" value="4"/>
</dbReference>
<feature type="domain" description="CUB" evidence="5">
    <location>
        <begin position="328"/>
        <end position="447"/>
    </location>
</feature>
<keyword evidence="3" id="KW-1015">Disulfide bond</keyword>
<evidence type="ECO:0000256" key="2">
    <source>
        <dbReference type="ARBA" id="ARBA00022737"/>
    </source>
</evidence>
<sequence length="1450" mass="155150">MKKQLLLTLFSMFFVGTFVGIAQTSGCSQLFYDNGGQTGNYSDSANDTTTFCPNTPNETLLISFNSISLETNDVLYVYEGSSPNGTLLTIIDSNSPTQMTLSTNIPGACVTFVFESDASGNSAGWDAMIDCITTNFPCLAPVSLNTTQVDSNTVTLSWVDINQSSNLWEIVVTPALGGSSLIAGSSPFQLTGLTPDVTYMVTIRAICNGMPGDWSTPHTFSTTQVVTCLEPTIQSVTGITNNSGVVNWTLTSSTNNWEVLVLPCTATNPTPNNAGLSVTTNTYLAPGLNASTCYKVFVRTVCSTALTSPWSQPMTFTTLANPVPAPICGGQFIDNGGLTANYANNSDNTYTICPTNPGEQVVVTFTAFNTEANWDGLYVFNGPTISSPQISSGNPAGSVPGGLVGSFWGTTIPGPFVSSDASGCLTFRFRSDSSVNRAGWEANVECLPQATCLQPTILAATNITGTTATINWTENGTATQWEVLVVPSTAPAPTQSSVGTITSSNPFQVTGLNYATIYNAYVRSICSATDSSYWSFARTFTTLSNTCSVPTNVVANSITTTSANLSWTQSGTVSQWEVLVLPSGSPAPTAASTGTLISTNPYQVTGLNLGTSYVFYIRAVCSSTAISNWTSRAFTTLQTNCIAPSNVVVNSTTPTSANLSWTQSGSVSQWEVLILPLGSPVPTMASTGILTPSNSYFATGLTTGTTYTFYVRAVCSTTEVSSWTSRSFTPNITLPPLTTSTSQYTVDQLVTNVLINNPCLTVSNITSSTGTNFGSVNGIGSFTNTNPLFPISSGIVLSSGNAMSAPGPNTSILSEGSSAWTGDAQLEGIISNAIGVPMVSKNATKLEFDFTSLNSYMSFNFLLASDEYGTFQCDYADAFAFLLTDLDTGITTNLAVIPGTTIPVSVVTIRNNLHNNSCASANPLFFDSYYANNQTASATNYNGQTVKMTASANIIPNRNYHIKLVIADRSDTAYDSSVFIEAGTFASGPPQCSDKIELVAFIDENGNGIKDTNEVNFTYGSFTSLQNNAGNVTNISSPSGTYTMYDANPSNVYDFGYQINTEYAPYYTLGTVNYNDINIPLNSGTQTLYFPITLTQGFNDVSVTIVPVGAPVPGFSYVNKIVYKNLGVVATDGTLTFNKYANVSITNVSQAGTIANATGFTYNFTNLAPYETRYIFVTMSVPAIPTVNLGDLLTNTASIVATANDVNLTNNNHSNTQVVVGSYDPNDKMEAHGEQIPFNQFSQNDYLYYTIRFQNEGTANAINIRIEDFLDAQLNEASIRVVDASHNYIMERVGNHIIWKFDYIQLPSYLENVDLSKGYVTFKIKMKPGFAVGDIVPNTASIYFDTNPAIVTNTFTTEFTAALANANFGLENFVLYPNPTNSFIQVNLQNTTELLENVIIYDVLGKTVKNLSANNSNEMKVDVSNLSKGVYLVEITTQSDLKITKKLIIQ</sequence>
<evidence type="ECO:0008006" key="9">
    <source>
        <dbReference type="Google" id="ProtNLM"/>
    </source>
</evidence>
<feature type="domain" description="Fibronectin type-III" evidence="6">
    <location>
        <begin position="549"/>
        <end position="640"/>
    </location>
</feature>
<accession>A0ABP7VF90</accession>
<evidence type="ECO:0000256" key="1">
    <source>
        <dbReference type="ARBA" id="ARBA00022729"/>
    </source>
</evidence>
<comment type="caution">
    <text evidence="7">The sequence shown here is derived from an EMBL/GenBank/DDBJ whole genome shotgun (WGS) entry which is preliminary data.</text>
</comment>
<dbReference type="NCBIfam" id="NF038133">
    <property type="entry name" value="choice_anch_L"/>
    <property type="match status" value="1"/>
</dbReference>